<feature type="transmembrane region" description="Helical" evidence="4">
    <location>
        <begin position="50"/>
        <end position="72"/>
    </location>
</feature>
<dbReference type="InterPro" id="IPR044839">
    <property type="entry name" value="NDR1-like"/>
</dbReference>
<keyword evidence="6" id="KW-1185">Reference proteome</keyword>
<dbReference type="PANTHER" id="PTHR31234">
    <property type="entry name" value="LATE EMBRYOGENESIS ABUNDANT (LEA) HYDROXYPROLINE-RICH GLYCOPROTEIN FAMILY"/>
    <property type="match status" value="1"/>
</dbReference>
<keyword evidence="2 4" id="KW-0472">Membrane</keyword>
<evidence type="ECO:0000256" key="2">
    <source>
        <dbReference type="ARBA" id="ARBA00023136"/>
    </source>
</evidence>
<comment type="subcellular location">
    <subcellularLocation>
        <location evidence="1">Membrane</location>
    </subcellularLocation>
</comment>
<evidence type="ECO:0000313" key="6">
    <source>
        <dbReference type="Proteomes" id="UP000027138"/>
    </source>
</evidence>
<dbReference type="EMBL" id="KK914608">
    <property type="protein sequence ID" value="KDP31662.1"/>
    <property type="molecule type" value="Genomic_DNA"/>
</dbReference>
<evidence type="ECO:0008006" key="7">
    <source>
        <dbReference type="Google" id="ProtNLM"/>
    </source>
</evidence>
<dbReference type="OrthoDB" id="1708017at2759"/>
<protein>
    <recommendedName>
        <fullName evidence="7">Late embryogenesis abundant protein LEA-2 subgroup domain-containing protein</fullName>
    </recommendedName>
</protein>
<reference evidence="5 6" key="1">
    <citation type="journal article" date="2014" name="PLoS ONE">
        <title>Global Analysis of Gene Expression Profiles in Physic Nut (Jatropha curcas L.) Seedlings Exposed to Salt Stress.</title>
        <authorList>
            <person name="Zhang L."/>
            <person name="Zhang C."/>
            <person name="Wu P."/>
            <person name="Chen Y."/>
            <person name="Li M."/>
            <person name="Jiang H."/>
            <person name="Wu G."/>
        </authorList>
    </citation>
    <scope>NUCLEOTIDE SEQUENCE [LARGE SCALE GENOMIC DNA]</scope>
    <source>
        <strain evidence="6">cv. GZQX0401</strain>
        <tissue evidence="5">Young leaves</tissue>
    </source>
</reference>
<name>A0A067K6B0_JATCU</name>
<sequence length="235" mass="26680">MDHLNNLPNSSSYTFGPQPQPQTLQINNSEADGPRSNYRLRSLDDCVPRLMLVLIMLFLILSFVCAIAWLVIDPQDPSFGLHSLSISNITLSDSRFAAYYEMEFDVNNTNDKANLAIDQVNVAVLYGKAIVSEKDLEEIMIFVPKMSQRKMKVVLDMESVRPVGDVFKDLSDDWSKKIVNFNVEMPVRSTYQVGAWPSKKRFFKVRCRELVVEFLSSKGTGKVMNARKSCSLQHS</sequence>
<dbReference type="GO" id="GO:0005886">
    <property type="term" value="C:plasma membrane"/>
    <property type="evidence" value="ECO:0007669"/>
    <property type="project" value="TreeGrafter"/>
</dbReference>
<organism evidence="5 6">
    <name type="scientific">Jatropha curcas</name>
    <name type="common">Barbados nut</name>
    <dbReference type="NCBI Taxonomy" id="180498"/>
    <lineage>
        <taxon>Eukaryota</taxon>
        <taxon>Viridiplantae</taxon>
        <taxon>Streptophyta</taxon>
        <taxon>Embryophyta</taxon>
        <taxon>Tracheophyta</taxon>
        <taxon>Spermatophyta</taxon>
        <taxon>Magnoliopsida</taxon>
        <taxon>eudicotyledons</taxon>
        <taxon>Gunneridae</taxon>
        <taxon>Pentapetalae</taxon>
        <taxon>rosids</taxon>
        <taxon>fabids</taxon>
        <taxon>Malpighiales</taxon>
        <taxon>Euphorbiaceae</taxon>
        <taxon>Crotonoideae</taxon>
        <taxon>Jatropheae</taxon>
        <taxon>Jatropha</taxon>
    </lineage>
</organism>
<feature type="region of interest" description="Disordered" evidence="3">
    <location>
        <begin position="1"/>
        <end position="32"/>
    </location>
</feature>
<dbReference type="GO" id="GO:0098542">
    <property type="term" value="P:defense response to other organism"/>
    <property type="evidence" value="ECO:0007669"/>
    <property type="project" value="InterPro"/>
</dbReference>
<keyword evidence="4" id="KW-1133">Transmembrane helix</keyword>
<evidence type="ECO:0000313" key="5">
    <source>
        <dbReference type="EMBL" id="KDP31662.1"/>
    </source>
</evidence>
<evidence type="ECO:0000256" key="4">
    <source>
        <dbReference type="SAM" id="Phobius"/>
    </source>
</evidence>
<gene>
    <name evidence="5" type="ORF">JCGZ_15218</name>
</gene>
<evidence type="ECO:0000256" key="1">
    <source>
        <dbReference type="ARBA" id="ARBA00004370"/>
    </source>
</evidence>
<evidence type="ECO:0000256" key="3">
    <source>
        <dbReference type="SAM" id="MobiDB-lite"/>
    </source>
</evidence>
<dbReference type="PANTHER" id="PTHR31234:SF55">
    <property type="entry name" value="LATE EMBRYOGENESIS ABUNDANT (LEA) HYDROXYPROLINE-RICH GLYCOPROTEIN FAMILY"/>
    <property type="match status" value="1"/>
</dbReference>
<feature type="compositionally biased region" description="Polar residues" evidence="3">
    <location>
        <begin position="1"/>
        <end position="30"/>
    </location>
</feature>
<dbReference type="Proteomes" id="UP000027138">
    <property type="component" value="Unassembled WGS sequence"/>
</dbReference>
<accession>A0A067K6B0</accession>
<dbReference type="AlphaFoldDB" id="A0A067K6B0"/>
<proteinExistence type="predicted"/>
<keyword evidence="4" id="KW-0812">Transmembrane</keyword>
<dbReference type="STRING" id="180498.A0A067K6B0"/>